<dbReference type="EnsemblMetazoa" id="XM_011410722.1">
    <property type="protein sequence ID" value="XP_011409024.1"/>
    <property type="gene ID" value="LOC100637441"/>
</dbReference>
<dbReference type="PANTHER" id="PTHR19303:SF73">
    <property type="entry name" value="PROTEIN PDC2"/>
    <property type="match status" value="1"/>
</dbReference>
<dbReference type="KEGG" id="aqu:100637441"/>
<evidence type="ECO:0000313" key="3">
    <source>
        <dbReference type="Proteomes" id="UP000007879"/>
    </source>
</evidence>
<reference evidence="2" key="2">
    <citation type="submission" date="2017-05" db="UniProtKB">
        <authorList>
            <consortium name="EnsemblMetazoa"/>
        </authorList>
    </citation>
    <scope>IDENTIFICATION</scope>
</reference>
<feature type="domain" description="DDE-1" evidence="1">
    <location>
        <begin position="30"/>
        <end position="202"/>
    </location>
</feature>
<dbReference type="EnsemblMetazoa" id="Aqu2.1.04287_001">
    <property type="protein sequence ID" value="Aqu2.1.04287_001"/>
    <property type="gene ID" value="Aqu2.1.04287"/>
</dbReference>
<dbReference type="InterPro" id="IPR036397">
    <property type="entry name" value="RNaseH_sf"/>
</dbReference>
<evidence type="ECO:0000313" key="2">
    <source>
        <dbReference type="EnsemblMetazoa" id="Aqu2.1.04287_001"/>
    </source>
</evidence>
<dbReference type="STRING" id="400682.A0A1X7SQH0"/>
<dbReference type="InterPro" id="IPR050863">
    <property type="entry name" value="CenT-Element_Derived"/>
</dbReference>
<reference evidence="3" key="1">
    <citation type="journal article" date="2010" name="Nature">
        <title>The Amphimedon queenslandica genome and the evolution of animal complexity.</title>
        <authorList>
            <person name="Srivastava M."/>
            <person name="Simakov O."/>
            <person name="Chapman J."/>
            <person name="Fahey B."/>
            <person name="Gauthier M.E."/>
            <person name="Mitros T."/>
            <person name="Richards G.S."/>
            <person name="Conaco C."/>
            <person name="Dacre M."/>
            <person name="Hellsten U."/>
            <person name="Larroux C."/>
            <person name="Putnam N.H."/>
            <person name="Stanke M."/>
            <person name="Adamska M."/>
            <person name="Darling A."/>
            <person name="Degnan S.M."/>
            <person name="Oakley T.H."/>
            <person name="Plachetzki D.C."/>
            <person name="Zhai Y."/>
            <person name="Adamski M."/>
            <person name="Calcino A."/>
            <person name="Cummins S.F."/>
            <person name="Goodstein D.M."/>
            <person name="Harris C."/>
            <person name="Jackson D.J."/>
            <person name="Leys S.P."/>
            <person name="Shu S."/>
            <person name="Woodcroft B.J."/>
            <person name="Vervoort M."/>
            <person name="Kosik K.S."/>
            <person name="Manning G."/>
            <person name="Degnan B.M."/>
            <person name="Rokhsar D.S."/>
        </authorList>
    </citation>
    <scope>NUCLEOTIDE SEQUENCE [LARGE SCALE GENOMIC DNA]</scope>
</reference>
<protein>
    <recommendedName>
        <fullName evidence="1">DDE-1 domain-containing protein</fullName>
    </recommendedName>
</protein>
<dbReference type="Pfam" id="PF03184">
    <property type="entry name" value="DDE_1"/>
    <property type="match status" value="1"/>
</dbReference>
<dbReference type="OMA" id="ECTANCF"/>
<dbReference type="InterPro" id="IPR004875">
    <property type="entry name" value="DDE_SF_endonuclease_dom"/>
</dbReference>
<dbReference type="AlphaFoldDB" id="A0A1X7SQH0"/>
<sequence length="377" mass="42251">MDETGCFWKALPNEGLGQSVYQCRGGKKSKQRFTIAFFVNANGEKEIPIVVWKSENPHCFSKIKKTDLPVMYYSQPKAWMTGEIMDEILKKKNRQLIAKGRSVLLLMDNAGCHPESLAERYSNIKIVFLPPNTTSVLQPLDLGIIQAFKIKYRRLLLSHVLAKIDECDTAHDVVKSVNVLTAIRWVSMAWREVTAETIKKCFRKAGILSGDSFSVTVVPHSDGSDPFADLDEDEDVSHLDNLVGQVVRAVHGSTDPELSSSSEYICFDDQIPTCQEYDSEHWESQFFNELTTTGDINESHDADAGDEEVEEEQQPLVPQLKSFGEVIKSLEDVQAYLDHRGCAELAMDTGILLNKVSSSSLSFTSSTQTTLLDYFHP</sequence>
<dbReference type="eggNOG" id="KOG3105">
    <property type="taxonomic scope" value="Eukaryota"/>
</dbReference>
<dbReference type="Gene3D" id="3.30.420.10">
    <property type="entry name" value="Ribonuclease H-like superfamily/Ribonuclease H"/>
    <property type="match status" value="1"/>
</dbReference>
<evidence type="ECO:0000259" key="1">
    <source>
        <dbReference type="Pfam" id="PF03184"/>
    </source>
</evidence>
<organism evidence="2">
    <name type="scientific">Amphimedon queenslandica</name>
    <name type="common">Sponge</name>
    <dbReference type="NCBI Taxonomy" id="400682"/>
    <lineage>
        <taxon>Eukaryota</taxon>
        <taxon>Metazoa</taxon>
        <taxon>Porifera</taxon>
        <taxon>Demospongiae</taxon>
        <taxon>Heteroscleromorpha</taxon>
        <taxon>Haplosclerida</taxon>
        <taxon>Niphatidae</taxon>
        <taxon>Amphimedon</taxon>
    </lineage>
</organism>
<dbReference type="PANTHER" id="PTHR19303">
    <property type="entry name" value="TRANSPOSON"/>
    <property type="match status" value="1"/>
</dbReference>
<dbReference type="InParanoid" id="A0A1X7SQH0"/>
<name>A0A1X7SQH0_AMPQE</name>
<keyword evidence="3" id="KW-1185">Reference proteome</keyword>
<proteinExistence type="predicted"/>
<gene>
    <name evidence="2" type="primary">100637441</name>
</gene>
<dbReference type="OrthoDB" id="10056141at2759"/>
<accession>A0A1X7SQH0</accession>
<dbReference type="GO" id="GO:0005634">
    <property type="term" value="C:nucleus"/>
    <property type="evidence" value="ECO:0007669"/>
    <property type="project" value="TreeGrafter"/>
</dbReference>
<dbReference type="Proteomes" id="UP000007879">
    <property type="component" value="Unassembled WGS sequence"/>
</dbReference>
<dbReference type="GO" id="GO:0003677">
    <property type="term" value="F:DNA binding"/>
    <property type="evidence" value="ECO:0007669"/>
    <property type="project" value="TreeGrafter"/>
</dbReference>